<gene>
    <name evidence="1" type="ORF">NITFAB_0574</name>
</gene>
<dbReference type="AlphaFoldDB" id="A0A2X0SJB0"/>
<reference evidence="1" key="1">
    <citation type="submission" date="2018-05" db="EMBL/GenBank/DDBJ databases">
        <authorList>
            <person name="Lanie J.A."/>
            <person name="Ng W.-L."/>
            <person name="Kazmierczak K.M."/>
            <person name="Andrzejewski T.M."/>
            <person name="Davidsen T.M."/>
            <person name="Wayne K.J."/>
            <person name="Tettelin H."/>
            <person name="Glass J.I."/>
            <person name="Rusch D."/>
            <person name="Podicherti R."/>
            <person name="Tsui H.-C.T."/>
            <person name="Winkler M.E."/>
        </authorList>
    </citation>
    <scope>NUCLEOTIDE SEQUENCE</scope>
    <source>
        <strain evidence="1">KNB</strain>
    </source>
</reference>
<proteinExistence type="predicted"/>
<accession>A0A2X0SJB0</accession>
<evidence type="ECO:0000313" key="1">
    <source>
        <dbReference type="EMBL" id="SPS04985.1"/>
    </source>
</evidence>
<name>A0A2X0SJB0_9PROT</name>
<organism evidence="1">
    <name type="scientific">Candidatus Nitrotoga fabula</name>
    <dbReference type="NCBI Taxonomy" id="2182327"/>
    <lineage>
        <taxon>Bacteria</taxon>
        <taxon>Pseudomonadati</taxon>
        <taxon>Pseudomonadota</taxon>
        <taxon>Betaproteobacteria</taxon>
        <taxon>Nitrosomonadales</taxon>
        <taxon>Gallionellaceae</taxon>
        <taxon>Candidatus Nitrotoga</taxon>
    </lineage>
</organism>
<sequence>MPKILYNKNDLEDVIHVLAFINSYTKNMGIVDVKIDTRIIERVVQSCKRDFPHSGGVDKASAFKQVANFVCYFVAEQPLQEPFPTKIIGDQLANVSNHQNAMLAFALAEEALNNSTIEKAGGNVTVDNPITYSKHSYIDIIDALSNITPSQHFKLLTVFFEQLVYKSNNGCQYQIC</sequence>
<dbReference type="EMBL" id="LS423452">
    <property type="protein sequence ID" value="SPS04985.1"/>
    <property type="molecule type" value="Genomic_DNA"/>
</dbReference>
<protein>
    <submittedName>
        <fullName evidence="1">Uncharacterized protein</fullName>
    </submittedName>
</protein>